<evidence type="ECO:0000313" key="1">
    <source>
        <dbReference type="EMBL" id="EQD32669.1"/>
    </source>
</evidence>
<dbReference type="GO" id="GO:0031515">
    <property type="term" value="C:tRNA (m1A) methyltransferase complex"/>
    <property type="evidence" value="ECO:0007669"/>
    <property type="project" value="InterPro"/>
</dbReference>
<organism evidence="1">
    <name type="scientific">mine drainage metagenome</name>
    <dbReference type="NCBI Taxonomy" id="410659"/>
    <lineage>
        <taxon>unclassified sequences</taxon>
        <taxon>metagenomes</taxon>
        <taxon>ecological metagenomes</taxon>
    </lineage>
</organism>
<proteinExistence type="predicted"/>
<comment type="caution">
    <text evidence="1">The sequence shown here is derived from an EMBL/GenBank/DDBJ whole genome shotgun (WGS) entry which is preliminary data.</text>
</comment>
<reference evidence="1" key="1">
    <citation type="submission" date="2013-08" db="EMBL/GenBank/DDBJ databases">
        <authorList>
            <person name="Mendez C."/>
            <person name="Richter M."/>
            <person name="Ferrer M."/>
            <person name="Sanchez J."/>
        </authorList>
    </citation>
    <scope>NUCLEOTIDE SEQUENCE</scope>
</reference>
<gene>
    <name evidence="1" type="ORF">B1A_19380</name>
</gene>
<dbReference type="InterPro" id="IPR014816">
    <property type="entry name" value="tRNA_MeTrfase_Gcd14"/>
</dbReference>
<sequence>VRDMLVRKEGMRPSTKGLWHTAYLVFARKPEAKQLHKPI</sequence>
<accession>T0ZVH8</accession>
<name>T0ZVH8_9ZZZZ</name>
<protein>
    <submittedName>
        <fullName evidence="1">Uncharacterized protein</fullName>
    </submittedName>
</protein>
<dbReference type="EMBL" id="AUZX01014300">
    <property type="protein sequence ID" value="EQD32669.1"/>
    <property type="molecule type" value="Genomic_DNA"/>
</dbReference>
<dbReference type="GO" id="GO:0160107">
    <property type="term" value="F:tRNA (adenine(58)-N1)-methyltransferase activity"/>
    <property type="evidence" value="ECO:0007669"/>
    <property type="project" value="InterPro"/>
</dbReference>
<dbReference type="GO" id="GO:0030488">
    <property type="term" value="P:tRNA methylation"/>
    <property type="evidence" value="ECO:0007669"/>
    <property type="project" value="InterPro"/>
</dbReference>
<dbReference type="AlphaFoldDB" id="T0ZVH8"/>
<dbReference type="PROSITE" id="PS51620">
    <property type="entry name" value="SAM_TRM61"/>
    <property type="match status" value="1"/>
</dbReference>
<feature type="non-terminal residue" evidence="1">
    <location>
        <position position="1"/>
    </location>
</feature>
<reference evidence="1" key="2">
    <citation type="journal article" date="2014" name="ISME J.">
        <title>Microbial stratification in low pH oxic and suboxic macroscopic growths along an acid mine drainage.</title>
        <authorList>
            <person name="Mendez-Garcia C."/>
            <person name="Mesa V."/>
            <person name="Sprenger R.R."/>
            <person name="Richter M."/>
            <person name="Diez M.S."/>
            <person name="Solano J."/>
            <person name="Bargiela R."/>
            <person name="Golyshina O.V."/>
            <person name="Manteca A."/>
            <person name="Ramos J.L."/>
            <person name="Gallego J.R."/>
            <person name="Llorente I."/>
            <person name="Martins Dos Santos V.A."/>
            <person name="Jensen O.N."/>
            <person name="Pelaez A.I."/>
            <person name="Sanchez J."/>
            <person name="Ferrer M."/>
        </authorList>
    </citation>
    <scope>NUCLEOTIDE SEQUENCE</scope>
</reference>